<dbReference type="Proteomes" id="UP000324897">
    <property type="component" value="Chromosome 3"/>
</dbReference>
<feature type="non-terminal residue" evidence="2">
    <location>
        <position position="1"/>
    </location>
</feature>
<evidence type="ECO:0000313" key="3">
    <source>
        <dbReference type="Proteomes" id="UP000324897"/>
    </source>
</evidence>
<evidence type="ECO:0000259" key="1">
    <source>
        <dbReference type="Pfam" id="PF16211"/>
    </source>
</evidence>
<feature type="domain" description="Histone H2A C-terminal" evidence="1">
    <location>
        <begin position="110"/>
        <end position="126"/>
    </location>
</feature>
<reference evidence="2 3" key="1">
    <citation type="journal article" date="2019" name="Sci. Rep.">
        <title>A high-quality genome of Eragrostis curvula grass provides insights into Poaceae evolution and supports new strategies to enhance forage quality.</title>
        <authorList>
            <person name="Carballo J."/>
            <person name="Santos B.A.C.M."/>
            <person name="Zappacosta D."/>
            <person name="Garbus I."/>
            <person name="Selva J.P."/>
            <person name="Gallo C.A."/>
            <person name="Diaz A."/>
            <person name="Albertini E."/>
            <person name="Caccamo M."/>
            <person name="Echenique V."/>
        </authorList>
    </citation>
    <scope>NUCLEOTIDE SEQUENCE [LARGE SCALE GENOMIC DNA]</scope>
    <source>
        <strain evidence="3">cv. Victoria</strain>
        <tissue evidence="2">Leaf</tissue>
    </source>
</reference>
<dbReference type="PANTHER" id="PTHR42782:SF2">
    <property type="entry name" value="3-OXOACYL-[ACYL-CARRIER-PROTEIN] SYNTHASE-LIKE PROTEIN"/>
    <property type="match status" value="1"/>
</dbReference>
<dbReference type="Gramene" id="TVU08649">
    <property type="protein sequence ID" value="TVU08649"/>
    <property type="gene ID" value="EJB05_42060"/>
</dbReference>
<dbReference type="InterPro" id="IPR032454">
    <property type="entry name" value="Histone_H2A_C"/>
</dbReference>
<accession>A0A5J9TBG4</accession>
<gene>
    <name evidence="2" type="ORF">EJB05_42060</name>
</gene>
<dbReference type="GO" id="GO:0030527">
    <property type="term" value="F:structural constituent of chromatin"/>
    <property type="evidence" value="ECO:0007669"/>
    <property type="project" value="InterPro"/>
</dbReference>
<dbReference type="EMBL" id="RWGY01000039">
    <property type="protein sequence ID" value="TVU08649.1"/>
    <property type="molecule type" value="Genomic_DNA"/>
</dbReference>
<dbReference type="InterPro" id="IPR007402">
    <property type="entry name" value="DUF455"/>
</dbReference>
<dbReference type="GO" id="GO:0046982">
    <property type="term" value="F:protein heterodimerization activity"/>
    <property type="evidence" value="ECO:0007669"/>
    <property type="project" value="InterPro"/>
</dbReference>
<dbReference type="Pfam" id="PF04305">
    <property type="entry name" value="DUF455"/>
    <property type="match status" value="1"/>
</dbReference>
<comment type="caution">
    <text evidence="2">The sequence shown here is derived from an EMBL/GenBank/DDBJ whole genome shotgun (WGS) entry which is preliminary data.</text>
</comment>
<organism evidence="2 3">
    <name type="scientific">Eragrostis curvula</name>
    <name type="common">weeping love grass</name>
    <dbReference type="NCBI Taxonomy" id="38414"/>
    <lineage>
        <taxon>Eukaryota</taxon>
        <taxon>Viridiplantae</taxon>
        <taxon>Streptophyta</taxon>
        <taxon>Embryophyta</taxon>
        <taxon>Tracheophyta</taxon>
        <taxon>Spermatophyta</taxon>
        <taxon>Magnoliopsida</taxon>
        <taxon>Liliopsida</taxon>
        <taxon>Poales</taxon>
        <taxon>Poaceae</taxon>
        <taxon>PACMAD clade</taxon>
        <taxon>Chloridoideae</taxon>
        <taxon>Eragrostideae</taxon>
        <taxon>Eragrostidinae</taxon>
        <taxon>Eragrostis</taxon>
    </lineage>
</organism>
<dbReference type="GO" id="GO:0003677">
    <property type="term" value="F:DNA binding"/>
    <property type="evidence" value="ECO:0007669"/>
    <property type="project" value="InterPro"/>
</dbReference>
<proteinExistence type="predicted"/>
<dbReference type="OrthoDB" id="426882at2759"/>
<evidence type="ECO:0000313" key="2">
    <source>
        <dbReference type="EMBL" id="TVU08649.1"/>
    </source>
</evidence>
<name>A0A5J9TBG4_9POAL</name>
<dbReference type="InterPro" id="IPR009072">
    <property type="entry name" value="Histone-fold"/>
</dbReference>
<dbReference type="SMART" id="SM00414">
    <property type="entry name" value="H2A"/>
    <property type="match status" value="1"/>
</dbReference>
<dbReference type="InterPro" id="IPR002119">
    <property type="entry name" value="Histone_H2A"/>
</dbReference>
<dbReference type="AlphaFoldDB" id="A0A5J9TBG4"/>
<sequence length="141" mass="15586">MLHSLAHTDSWTVELSWDIVARFCPASSSTTSRASRRTRAVTTPCSPVSARLRELGSHYGALPAHDGLWDFAMPGRRRVELLLLGGRRHHRERRARIMPRHIQFAVSNDEELTKLLGGTTIASGGVELLPMVGGFGQTSRD</sequence>
<dbReference type="Pfam" id="PF16211">
    <property type="entry name" value="Histone_H2A_C"/>
    <property type="match status" value="1"/>
</dbReference>
<keyword evidence="3" id="KW-1185">Reference proteome</keyword>
<dbReference type="SUPFAM" id="SSF47113">
    <property type="entry name" value="Histone-fold"/>
    <property type="match status" value="1"/>
</dbReference>
<protein>
    <recommendedName>
        <fullName evidence="1">Histone H2A C-terminal domain-containing protein</fullName>
    </recommendedName>
</protein>
<dbReference type="GO" id="GO:0000786">
    <property type="term" value="C:nucleosome"/>
    <property type="evidence" value="ECO:0007669"/>
    <property type="project" value="InterPro"/>
</dbReference>
<dbReference type="Gene3D" id="1.10.20.10">
    <property type="entry name" value="Histone, subunit A"/>
    <property type="match status" value="1"/>
</dbReference>
<dbReference type="PANTHER" id="PTHR42782">
    <property type="entry name" value="SI:CH73-314G15.3"/>
    <property type="match status" value="1"/>
</dbReference>